<proteinExistence type="evidence at transcript level"/>
<accession>Q9D4S4</accession>
<dbReference type="VEuPathDB" id="HostDB:ENSMUSG00000051788"/>
<protein>
    <submittedName>
        <fullName evidence="1">Uncharacterized protein</fullName>
    </submittedName>
</protein>
<dbReference type="MGI" id="MGI:1922519">
    <property type="gene designation" value="4930564D02Rik"/>
</dbReference>
<dbReference type="Bgee" id="ENSMUSG00000051788">
    <property type="expression patterns" value="Expressed in spermatocyte and 12 other cell types or tissues"/>
</dbReference>
<dbReference type="PaxDb" id="10090-ENSMUSP00000069820"/>
<gene>
    <name evidence="2" type="primary">4930564D02Rik</name>
</gene>
<dbReference type="AGR" id="MGI:1922519"/>
<dbReference type="HOGENOM" id="CLU_2262865_0_0_1"/>
<reference evidence="1" key="7">
    <citation type="journal article" date="2005" name="Science">
        <title>The Transcriptional Landscape of the Mammalian Genome.</title>
        <authorList>
            <consortium name="The FANTOM Consortium"/>
            <consortium name="Riken Genome Exploration Research Group and Genome Science Group (Genome Network Project Core Group)"/>
        </authorList>
    </citation>
    <scope>NUCLEOTIDE SEQUENCE</scope>
    <source>
        <strain evidence="1">C57BL/6J</strain>
        <tissue evidence="1">Testis</tissue>
    </source>
</reference>
<evidence type="ECO:0000313" key="1">
    <source>
        <dbReference type="EMBL" id="BAB30154.1"/>
    </source>
</evidence>
<name>Q9D4S4_MOUSE</name>
<evidence type="ECO:0000313" key="2">
    <source>
        <dbReference type="MGI" id="MGI:1922519"/>
    </source>
</evidence>
<dbReference type="AlphaFoldDB" id="Q9D4S4"/>
<organism evidence="1">
    <name type="scientific">Mus musculus</name>
    <name type="common">Mouse</name>
    <dbReference type="NCBI Taxonomy" id="10090"/>
    <lineage>
        <taxon>Eukaryota</taxon>
        <taxon>Metazoa</taxon>
        <taxon>Chordata</taxon>
        <taxon>Craniata</taxon>
        <taxon>Vertebrata</taxon>
        <taxon>Euteleostomi</taxon>
        <taxon>Mammalia</taxon>
        <taxon>Eutheria</taxon>
        <taxon>Euarchontoglires</taxon>
        <taxon>Glires</taxon>
        <taxon>Rodentia</taxon>
        <taxon>Myomorpha</taxon>
        <taxon>Muroidea</taxon>
        <taxon>Muridae</taxon>
        <taxon>Murinae</taxon>
        <taxon>Mus</taxon>
        <taxon>Mus</taxon>
    </lineage>
</organism>
<reference evidence="1" key="2">
    <citation type="journal article" date="2000" name="Genome Res.">
        <title>Normalization and subtraction of cap-trapper-selected cDNAs to prepare full-length cDNA libraries for rapid discovery of new genes.</title>
        <authorList>
            <person name="Carninci P."/>
            <person name="Shibata Y."/>
            <person name="Hayatsu N."/>
            <person name="Sugahara Y."/>
            <person name="Shibata K."/>
            <person name="Itoh M."/>
            <person name="Konno H."/>
            <person name="Okazaki Y."/>
            <person name="Muramatsu M."/>
            <person name="Hayashizaki Y."/>
        </authorList>
    </citation>
    <scope>NUCLEOTIDE SEQUENCE</scope>
    <source>
        <strain evidence="1">C57BL/6J</strain>
        <tissue evidence="1">Testis</tissue>
    </source>
</reference>
<reference evidence="1" key="4">
    <citation type="submission" date="2000-07" db="EMBL/GenBank/DDBJ databases">
        <authorList>
            <person name="Adachi J."/>
            <person name="Aizawa K."/>
            <person name="Akahira S."/>
            <person name="Akimura T."/>
            <person name="Arai A."/>
            <person name="Aono H."/>
            <person name="Arakawa T."/>
            <person name="Bono H."/>
            <person name="Carninci P."/>
            <person name="Fukuda S."/>
            <person name="Fukunishi Y."/>
            <person name="Furuno M."/>
            <person name="Hanagaki T."/>
            <person name="Hara A."/>
            <person name="Hayatsu N."/>
            <person name="Hiramoto K."/>
            <person name="Hiraoka T."/>
            <person name="Hori F."/>
            <person name="Imotani K."/>
            <person name="Ishii Y."/>
            <person name="Itoh M."/>
            <person name="Izawa M."/>
            <person name="Kasukawa T."/>
            <person name="Kato H."/>
            <person name="Kawai J."/>
            <person name="Kojima Y."/>
            <person name="Konno H."/>
            <person name="Kouda M."/>
            <person name="Koya S."/>
            <person name="Kurihara C."/>
            <person name="Matsuyama T."/>
            <person name="Miyazaki A."/>
            <person name="Nishi K."/>
            <person name="Nomura K."/>
            <person name="Numazaki R."/>
            <person name="Ohno M."/>
            <person name="Okazaki Y."/>
            <person name="Okido T."/>
            <person name="Owa C."/>
            <person name="Saito H."/>
            <person name="Saito R."/>
            <person name="Sakai C."/>
            <person name="Sakai K."/>
            <person name="Sano H."/>
            <person name="Sasaki D."/>
            <person name="Shibata K."/>
            <person name="Shibata Y."/>
            <person name="Shinagawa A."/>
            <person name="Shiraki T."/>
            <person name="Sogabe Y."/>
            <person name="Suzuki H."/>
            <person name="Tagami M."/>
            <person name="Tagawa A."/>
            <person name="Takahashi F."/>
            <person name="Tanaka T."/>
            <person name="Tejima Y."/>
            <person name="Toya T."/>
            <person name="Yamamura T."/>
            <person name="Yasunishi A."/>
            <person name="Yoshida K."/>
            <person name="Yoshino M."/>
            <person name="Muramatsu M."/>
            <person name="Hayashizaki Y."/>
        </authorList>
    </citation>
    <scope>NUCLEOTIDE SEQUENCE</scope>
    <source>
        <strain evidence="1">C57BL/6J</strain>
        <tissue evidence="1">Testis</tissue>
    </source>
</reference>
<dbReference type="EMBL" id="AK016218">
    <property type="protein sequence ID" value="BAB30154.1"/>
    <property type="molecule type" value="mRNA"/>
</dbReference>
<reference evidence="1" key="6">
    <citation type="journal article" date="2002" name="Nature">
        <title>Analysis of the mouse transcriptome based on functional annotation of 60,770 full-length cDNAs.</title>
        <authorList>
            <consortium name="The FANTOM Consortium and the RIKEN Genome Exploration Research Group Phase I and II Team"/>
        </authorList>
    </citation>
    <scope>NUCLEOTIDE SEQUENCE</scope>
    <source>
        <strain evidence="1">C57BL/6J</strain>
        <tissue evidence="1">Testis</tissue>
    </source>
</reference>
<reference evidence="1" key="1">
    <citation type="journal article" date="1999" name="Methods Enzymol.">
        <title>High-efficiency full-length cDNA cloning.</title>
        <authorList>
            <person name="Carninci P."/>
            <person name="Hayashizaki Y."/>
        </authorList>
    </citation>
    <scope>NUCLEOTIDE SEQUENCE</scope>
    <source>
        <strain evidence="1">C57BL/6J</strain>
        <tissue evidence="1">Testis</tissue>
    </source>
</reference>
<dbReference type="UCSC" id="uc029uoa.1">
    <property type="organism name" value="mouse"/>
</dbReference>
<reference evidence="1" key="3">
    <citation type="journal article" date="2000" name="Genome Res.">
        <title>RIKEN integrated sequence analysis (RISA) system--384-format sequencing pipeline with 384 multicapillary sequencer.</title>
        <authorList>
            <person name="Shibata K."/>
            <person name="Itoh M."/>
            <person name="Aizawa K."/>
            <person name="Nagaoka S."/>
            <person name="Sasaki N."/>
            <person name="Carninci P."/>
            <person name="Konno H."/>
            <person name="Akiyama J."/>
            <person name="Nishi K."/>
            <person name="Kitsunai T."/>
            <person name="Tashiro H."/>
            <person name="Itoh M."/>
            <person name="Sumi N."/>
            <person name="Ishii Y."/>
            <person name="Nakamura S."/>
            <person name="Hazama M."/>
            <person name="Nishine T."/>
            <person name="Harada A."/>
            <person name="Yamamoto R."/>
            <person name="Matsumoto H."/>
            <person name="Sakaguchi S."/>
            <person name="Ikegami T."/>
            <person name="Kashiwagi K."/>
            <person name="Fujiwake S."/>
            <person name="Inoue K."/>
            <person name="Togawa Y."/>
            <person name="Izawa M."/>
            <person name="Ohara E."/>
            <person name="Watahiki M."/>
            <person name="Yoneda Y."/>
            <person name="Ishikawa T."/>
            <person name="Ozawa K."/>
            <person name="Tanaka T."/>
            <person name="Matsuura S."/>
            <person name="Kawai J."/>
            <person name="Okazaki Y."/>
            <person name="Muramatsu M."/>
            <person name="Inoue Y."/>
            <person name="Kira A."/>
            <person name="Hayashizaki Y."/>
        </authorList>
    </citation>
    <scope>NUCLEOTIDE SEQUENCE</scope>
    <source>
        <strain evidence="1">C57BL/6J</strain>
        <tissue evidence="1">Testis</tissue>
    </source>
</reference>
<reference evidence="1" key="8">
    <citation type="journal article" date="2005" name="Science">
        <title>Antisense Transcription in the Mammalian Transcriptome.</title>
        <authorList>
            <consortium name="RIKEN Genome Exploration Research Group and Genome Science Group (Genome Network Project Core Group) and the FANTOM Consortium"/>
        </authorList>
    </citation>
    <scope>NUCLEOTIDE SEQUENCE</scope>
    <source>
        <strain evidence="1">C57BL/6J</strain>
        <tissue evidence="1">Testis</tissue>
    </source>
</reference>
<sequence>MDKKMDKTPPWLPKQRLTLGKQQSEQAVNGPALQGSIQQVGVWSCGRLAILSRTGWLLGHCAGRSTLATPLLFVRALVIQGSRGSKRVMWPLLLSPLSSSLQF</sequence>
<reference evidence="1" key="5">
    <citation type="journal article" date="2001" name="Nature">
        <title>Functional annotation of a full-length mouse cDNA collection.</title>
        <authorList>
            <consortium name="The RIKEN Genome Exploration Research Group Phase II Team and the FANTOM Consortium"/>
        </authorList>
    </citation>
    <scope>NUCLEOTIDE SEQUENCE</scope>
    <source>
        <strain evidence="1">C57BL/6J</strain>
        <tissue evidence="1">Testis</tissue>
    </source>
</reference>
<dbReference type="RNAct" id="Q9D4S4">
    <property type="molecule type" value="protein"/>
</dbReference>
<dbReference type="BioGRID-ORCS" id="75269">
    <property type="hits" value="3 hits in 76 CRISPR screens"/>
</dbReference>